<dbReference type="EMBL" id="SEOQ01000323">
    <property type="protein sequence ID" value="TFY65624.1"/>
    <property type="molecule type" value="Genomic_DNA"/>
</dbReference>
<dbReference type="Pfam" id="PF12146">
    <property type="entry name" value="Hydrolase_4"/>
    <property type="match status" value="1"/>
</dbReference>
<keyword evidence="1" id="KW-0378">Hydrolase</keyword>
<dbReference type="GO" id="GO:0016788">
    <property type="term" value="F:hydrolase activity, acting on ester bonds"/>
    <property type="evidence" value="ECO:0007669"/>
    <property type="project" value="UniProtKB-ARBA"/>
</dbReference>
<dbReference type="InterPro" id="IPR050261">
    <property type="entry name" value="FrsA_esterase"/>
</dbReference>
<proteinExistence type="predicted"/>
<accession>A0A4Y9YT79</accession>
<evidence type="ECO:0000256" key="1">
    <source>
        <dbReference type="ARBA" id="ARBA00022801"/>
    </source>
</evidence>
<protein>
    <recommendedName>
        <fullName evidence="2">Serine aminopeptidase S33 domain-containing protein</fullName>
    </recommendedName>
</protein>
<feature type="domain" description="Serine aminopeptidase S33" evidence="2">
    <location>
        <begin position="34"/>
        <end position="280"/>
    </location>
</feature>
<gene>
    <name evidence="3" type="ORF">EVG20_g5462</name>
</gene>
<keyword evidence="4" id="KW-1185">Reference proteome</keyword>
<organism evidence="3 4">
    <name type="scientific">Dentipellis fragilis</name>
    <dbReference type="NCBI Taxonomy" id="205917"/>
    <lineage>
        <taxon>Eukaryota</taxon>
        <taxon>Fungi</taxon>
        <taxon>Dikarya</taxon>
        <taxon>Basidiomycota</taxon>
        <taxon>Agaricomycotina</taxon>
        <taxon>Agaricomycetes</taxon>
        <taxon>Russulales</taxon>
        <taxon>Hericiaceae</taxon>
        <taxon>Dentipellis</taxon>
    </lineage>
</organism>
<sequence length="307" mass="33717">MTKYDVEIVKVPSATKGWNLDVSKYLPLGASSSKPVPVIVMAHGLASTKGMGLSVYADKFASLGYACLVFDYRYWGASDGAPRHIVSTAMQHEDYRTVVKWARQQAEFDPNRLVLWGTSYAGGHVVSISGEPRVNPCATIAQCPYLGATEAARPHINMVFAQLLLFAIIDVVRQFFGWSPLYVPAAGPPGTPAIMMGEKYVEQIKELEVEPGSWPNEVAANVLFDVTTYHPASIMMKSRTPAPLLIVAPAKDVLCHIEKAREVVKAADLGEIKELEGATHFEVYPKKPFFEPSLTAQIEFLKKHVPV</sequence>
<name>A0A4Y9YT79_9AGAM</name>
<dbReference type="SUPFAM" id="SSF53474">
    <property type="entry name" value="alpha/beta-Hydrolases"/>
    <property type="match status" value="1"/>
</dbReference>
<evidence type="ECO:0000313" key="4">
    <source>
        <dbReference type="Proteomes" id="UP000298327"/>
    </source>
</evidence>
<dbReference type="Gene3D" id="3.40.50.1820">
    <property type="entry name" value="alpha/beta hydrolase"/>
    <property type="match status" value="1"/>
</dbReference>
<comment type="caution">
    <text evidence="3">The sequence shown here is derived from an EMBL/GenBank/DDBJ whole genome shotgun (WGS) entry which is preliminary data.</text>
</comment>
<reference evidence="3 4" key="1">
    <citation type="submission" date="2019-02" db="EMBL/GenBank/DDBJ databases">
        <title>Genome sequencing of the rare red list fungi Dentipellis fragilis.</title>
        <authorList>
            <person name="Buettner E."/>
            <person name="Kellner H."/>
        </authorList>
    </citation>
    <scope>NUCLEOTIDE SEQUENCE [LARGE SCALE GENOMIC DNA]</scope>
    <source>
        <strain evidence="3 4">DSM 105465</strain>
    </source>
</reference>
<dbReference type="InterPro" id="IPR022742">
    <property type="entry name" value="Hydrolase_4"/>
</dbReference>
<dbReference type="OrthoDB" id="2498029at2759"/>
<dbReference type="PANTHER" id="PTHR22946:SF9">
    <property type="entry name" value="POLYKETIDE TRANSFERASE AF380"/>
    <property type="match status" value="1"/>
</dbReference>
<dbReference type="PANTHER" id="PTHR22946">
    <property type="entry name" value="DIENELACTONE HYDROLASE DOMAIN-CONTAINING PROTEIN-RELATED"/>
    <property type="match status" value="1"/>
</dbReference>
<dbReference type="AlphaFoldDB" id="A0A4Y9YT79"/>
<dbReference type="InterPro" id="IPR029058">
    <property type="entry name" value="AB_hydrolase_fold"/>
</dbReference>
<dbReference type="STRING" id="205917.A0A4Y9YT79"/>
<evidence type="ECO:0000259" key="2">
    <source>
        <dbReference type="Pfam" id="PF12146"/>
    </source>
</evidence>
<dbReference type="Proteomes" id="UP000298327">
    <property type="component" value="Unassembled WGS sequence"/>
</dbReference>
<evidence type="ECO:0000313" key="3">
    <source>
        <dbReference type="EMBL" id="TFY65624.1"/>
    </source>
</evidence>